<comment type="subunit">
    <text evidence="1 12">Homodimer.</text>
</comment>
<dbReference type="Proteomes" id="UP000016842">
    <property type="component" value="Unassembled WGS sequence"/>
</dbReference>
<dbReference type="GO" id="GO:0046348">
    <property type="term" value="P:amino sugar catabolic process"/>
    <property type="evidence" value="ECO:0007669"/>
    <property type="project" value="InterPro"/>
</dbReference>
<comment type="catalytic activity">
    <reaction evidence="4 12">
        <text>N-acetyl-D-muramate 6-phosphate + H2O = N-acetyl-D-glucosamine 6-phosphate + (R)-lactate</text>
        <dbReference type="Rhea" id="RHEA:26410"/>
        <dbReference type="ChEBI" id="CHEBI:15377"/>
        <dbReference type="ChEBI" id="CHEBI:16004"/>
        <dbReference type="ChEBI" id="CHEBI:57513"/>
        <dbReference type="ChEBI" id="CHEBI:58722"/>
        <dbReference type="EC" id="4.2.1.126"/>
    </reaction>
</comment>
<dbReference type="NCBIfam" id="NF003915">
    <property type="entry name" value="PRK05441.1"/>
    <property type="match status" value="1"/>
</dbReference>
<proteinExistence type="inferred from homology"/>
<feature type="active site" evidence="12">
    <location>
        <position position="122"/>
    </location>
</feature>
<dbReference type="AlphaFoldDB" id="U4VAP3"/>
<evidence type="ECO:0000256" key="8">
    <source>
        <dbReference type="ARBA" id="ARBA00067056"/>
    </source>
</evidence>
<evidence type="ECO:0000256" key="5">
    <source>
        <dbReference type="ARBA" id="ARBA00060532"/>
    </source>
</evidence>
<evidence type="ECO:0000256" key="1">
    <source>
        <dbReference type="ARBA" id="ARBA00011738"/>
    </source>
</evidence>
<dbReference type="InterPro" id="IPR046348">
    <property type="entry name" value="SIS_dom_sf"/>
</dbReference>
<dbReference type="EC" id="4.2.1.126" evidence="8 12"/>
<accession>U4VAP3</accession>
<keyword evidence="3 12" id="KW-0119">Carbohydrate metabolism</keyword>
<dbReference type="Gene3D" id="1.10.8.1080">
    <property type="match status" value="1"/>
</dbReference>
<dbReference type="FunFam" id="3.40.50.10490:FF:000014">
    <property type="entry name" value="N-acetylmuramic acid 6-phosphate etherase"/>
    <property type="match status" value="1"/>
</dbReference>
<dbReference type="GO" id="GO:0009254">
    <property type="term" value="P:peptidoglycan turnover"/>
    <property type="evidence" value="ECO:0007669"/>
    <property type="project" value="UniProtKB-UniRule"/>
</dbReference>
<dbReference type="UniPathway" id="UPA00343"/>
<comment type="pathway">
    <text evidence="5 12">Amino-sugar metabolism; N-acetylmuramate degradation.</text>
</comment>
<evidence type="ECO:0000313" key="14">
    <source>
        <dbReference type="EMBL" id="ERM01729.1"/>
    </source>
</evidence>
<dbReference type="InterPro" id="IPR001347">
    <property type="entry name" value="SIS_dom"/>
</dbReference>
<evidence type="ECO:0000256" key="4">
    <source>
        <dbReference type="ARBA" id="ARBA00051747"/>
    </source>
</evidence>
<comment type="caution">
    <text evidence="14">The sequence shown here is derived from an EMBL/GenBank/DDBJ whole genome shotgun (WGS) entry which is preliminary data.</text>
</comment>
<protein>
    <recommendedName>
        <fullName evidence="9 12">N-acetylmuramic acid 6-phosphate etherase</fullName>
        <shortName evidence="12">MurNAc-6-P etherase</shortName>
        <ecNumber evidence="8 12">4.2.1.126</ecNumber>
    </recommendedName>
    <alternativeName>
        <fullName evidence="11 12">N-acetylmuramic acid 6-phosphate hydrolase</fullName>
    </alternativeName>
    <alternativeName>
        <fullName evidence="10 12">N-acetylmuramic acid 6-phosphate lyase</fullName>
    </alternativeName>
</protein>
<evidence type="ECO:0000256" key="3">
    <source>
        <dbReference type="ARBA" id="ARBA00023277"/>
    </source>
</evidence>
<dbReference type="NCBIfam" id="NF009222">
    <property type="entry name" value="PRK12570.1"/>
    <property type="match status" value="1"/>
</dbReference>
<sequence length="308" mass="32140">MTEQALLSELDKLVSEERNPRTMDIDLLASLAIVRRINDEDHLVPAAVEKVLPHVAQAVDRIVDAFRRGGGRLIYLGAGTSGRLGVLDASECPPTFSVPEGMVVGLIAGGADALQHAIEGAEDDPSLGEADLRNVSLASKDVVVGIAVSGRTPYVIGGLAYAATIGATTVALSCNPNSTIAAMAEIAISPVVGGPEILTGSTRLKSGTAQKLVLNMLTTASMIRIGKTYENLMVDVSATNHKLVARASRIVMQATGCGREAKRVLALTDNDVKLAILITITGMPVDEARKALKNAGGFLRQAINANKA</sequence>
<dbReference type="SUPFAM" id="SSF53697">
    <property type="entry name" value="SIS domain"/>
    <property type="match status" value="1"/>
</dbReference>
<dbReference type="InterPro" id="IPR005486">
    <property type="entry name" value="Glucokinase_regulatory_CS"/>
</dbReference>
<dbReference type="PANTHER" id="PTHR10088">
    <property type="entry name" value="GLUCOKINASE REGULATORY PROTEIN"/>
    <property type="match status" value="1"/>
</dbReference>
<comment type="miscellaneous">
    <text evidence="12">A lyase-type mechanism (elimination/hydration) is suggested for the cleavage of the lactyl ether bond of MurNAc 6-phosphate, with the formation of an alpha,beta-unsaturated aldehyde intermediate with (E)-stereochemistry, followed by the syn addition of water to give product.</text>
</comment>
<reference evidence="14 15" key="1">
    <citation type="journal article" date="2014" name="FEMS Microbiol. Lett.">
        <title>Genome sequencing analysis reveals virulence-related gene content of Ochrobactrum intermedium strain 229E, a urease-positive strain isolated from the human gastric niche.</title>
        <authorList>
            <person name="Kulkarni G.J."/>
            <person name="Shetty S."/>
            <person name="Dharne M.S."/>
            <person name="Shouche Y.S."/>
        </authorList>
    </citation>
    <scope>NUCLEOTIDE SEQUENCE [LARGE SCALE GENOMIC DNA]</scope>
    <source>
        <strain evidence="14 15">229E</strain>
    </source>
</reference>
<dbReference type="HAMAP" id="MF_00068">
    <property type="entry name" value="MurQ"/>
    <property type="match status" value="1"/>
</dbReference>
<evidence type="ECO:0000256" key="12">
    <source>
        <dbReference type="HAMAP-Rule" id="MF_00068"/>
    </source>
</evidence>
<gene>
    <name evidence="12" type="primary">murQ</name>
    <name evidence="14" type="ORF">Q644_20235</name>
</gene>
<keyword evidence="2 12" id="KW-0456">Lyase</keyword>
<dbReference type="PROSITE" id="PS51464">
    <property type="entry name" value="SIS"/>
    <property type="match status" value="1"/>
</dbReference>
<evidence type="ECO:0000256" key="11">
    <source>
        <dbReference type="ARBA" id="ARBA00084049"/>
    </source>
</evidence>
<evidence type="ECO:0000259" key="13">
    <source>
        <dbReference type="PROSITE" id="PS51464"/>
    </source>
</evidence>
<dbReference type="EMBL" id="ASXJ01000139">
    <property type="protein sequence ID" value="ERM01729.1"/>
    <property type="molecule type" value="Genomic_DNA"/>
</dbReference>
<dbReference type="PANTHER" id="PTHR10088:SF5">
    <property type="entry name" value="N-ACETYLMURAMIC ACID 6-PHOSPHATE ETHERASE"/>
    <property type="match status" value="1"/>
</dbReference>
<evidence type="ECO:0000256" key="9">
    <source>
        <dbReference type="ARBA" id="ARBA00070061"/>
    </source>
</evidence>
<evidence type="ECO:0000256" key="7">
    <source>
        <dbReference type="ARBA" id="ARBA00061234"/>
    </source>
</evidence>
<dbReference type="Pfam" id="PF22645">
    <property type="entry name" value="GKRP_SIS_N"/>
    <property type="match status" value="1"/>
</dbReference>
<dbReference type="Gene3D" id="3.40.50.10490">
    <property type="entry name" value="Glucose-6-phosphate isomerase like protein, domain 1"/>
    <property type="match status" value="1"/>
</dbReference>
<comment type="pathway">
    <text evidence="12">Cell wall biogenesis; peptidoglycan recycling.</text>
</comment>
<feature type="domain" description="SIS" evidence="13">
    <location>
        <begin position="62"/>
        <end position="227"/>
    </location>
</feature>
<evidence type="ECO:0000256" key="2">
    <source>
        <dbReference type="ARBA" id="ARBA00023239"/>
    </source>
</evidence>
<comment type="pathway">
    <text evidence="6 12">Amino-sugar metabolism; 1,6-anhydro-N-acetylmuramate degradation.</text>
</comment>
<dbReference type="InterPro" id="IPR005488">
    <property type="entry name" value="Etherase_MurQ"/>
</dbReference>
<comment type="similarity">
    <text evidence="7 12">Belongs to the GCKR-like family. MurNAc-6-P etherase subfamily.</text>
</comment>
<dbReference type="InterPro" id="IPR040190">
    <property type="entry name" value="MURQ/GCKR"/>
</dbReference>
<dbReference type="UniPathway" id="UPA00544"/>
<dbReference type="NCBIfam" id="TIGR00274">
    <property type="entry name" value="N-acetylmuramic acid 6-phosphate etherase"/>
    <property type="match status" value="1"/>
</dbReference>
<dbReference type="PROSITE" id="PS01272">
    <property type="entry name" value="GCKR"/>
    <property type="match status" value="1"/>
</dbReference>
<evidence type="ECO:0000256" key="10">
    <source>
        <dbReference type="ARBA" id="ARBA00077905"/>
    </source>
</evidence>
<evidence type="ECO:0000313" key="15">
    <source>
        <dbReference type="Proteomes" id="UP000016842"/>
    </source>
</evidence>
<dbReference type="GO" id="GO:0097175">
    <property type="term" value="P:1,6-anhydro-N-acetyl-beta-muramic acid catabolic process"/>
    <property type="evidence" value="ECO:0007669"/>
    <property type="project" value="UniProtKB-UniRule"/>
</dbReference>
<name>U4VAP3_9HYPH</name>
<dbReference type="GO" id="GO:0097367">
    <property type="term" value="F:carbohydrate derivative binding"/>
    <property type="evidence" value="ECO:0007669"/>
    <property type="project" value="InterPro"/>
</dbReference>
<dbReference type="UniPathway" id="UPA00342"/>
<dbReference type="CDD" id="cd05007">
    <property type="entry name" value="SIS_Etherase"/>
    <property type="match status" value="1"/>
</dbReference>
<dbReference type="GO" id="GO:0016835">
    <property type="term" value="F:carbon-oxygen lyase activity"/>
    <property type="evidence" value="ECO:0007669"/>
    <property type="project" value="UniProtKB-UniRule"/>
</dbReference>
<evidence type="ECO:0000256" key="6">
    <source>
        <dbReference type="ARBA" id="ARBA00060595"/>
    </source>
</evidence>
<dbReference type="PATRIC" id="fig|1337887.3.peg.2670"/>
<dbReference type="GO" id="GO:0097173">
    <property type="term" value="P:N-acetylmuramic acid catabolic process"/>
    <property type="evidence" value="ECO:0007669"/>
    <property type="project" value="UniProtKB-UniPathway"/>
</dbReference>
<dbReference type="GO" id="GO:0016803">
    <property type="term" value="F:ether hydrolase activity"/>
    <property type="evidence" value="ECO:0007669"/>
    <property type="project" value="TreeGrafter"/>
</dbReference>
<organism evidence="14 15">
    <name type="scientific">Brucella intermedia 229E</name>
    <dbReference type="NCBI Taxonomy" id="1337887"/>
    <lineage>
        <taxon>Bacteria</taxon>
        <taxon>Pseudomonadati</taxon>
        <taxon>Pseudomonadota</taxon>
        <taxon>Alphaproteobacteria</taxon>
        <taxon>Hyphomicrobiales</taxon>
        <taxon>Brucellaceae</taxon>
        <taxon>Brucella/Ochrobactrum group</taxon>
        <taxon>Brucella</taxon>
    </lineage>
</organism>
<comment type="function">
    <text evidence="12">Specifically catalyzes the cleavage of the D-lactyl ether substituent of MurNAc 6-phosphate, producing GlcNAc 6-phosphate and D-lactate. Together with AnmK, is also required for the utilization of anhydro-N-acetylmuramic acid (anhMurNAc) either imported from the medium or derived from its own cell wall murein, and thus plays a role in cell wall recycling.</text>
</comment>
<dbReference type="FunFam" id="1.10.8.1080:FF:000001">
    <property type="entry name" value="N-acetylmuramic acid 6-phosphate etherase"/>
    <property type="match status" value="1"/>
</dbReference>
<feature type="active site" description="Proton donor" evidence="12">
    <location>
        <position position="91"/>
    </location>
</feature>